<dbReference type="Proteomes" id="UP000799757">
    <property type="component" value="Unassembled WGS sequence"/>
</dbReference>
<keyword evidence="1" id="KW-0812">Transmembrane</keyword>
<keyword evidence="1" id="KW-0472">Membrane</keyword>
<accession>A0A6A6XDH0</accession>
<gene>
    <name evidence="2" type="ORF">K505DRAFT_242738</name>
</gene>
<keyword evidence="1" id="KW-1133">Transmembrane helix</keyword>
<evidence type="ECO:0000256" key="1">
    <source>
        <dbReference type="SAM" id="Phobius"/>
    </source>
</evidence>
<dbReference type="EMBL" id="MU001900">
    <property type="protein sequence ID" value="KAF2794174.1"/>
    <property type="molecule type" value="Genomic_DNA"/>
</dbReference>
<keyword evidence="3" id="KW-1185">Reference proteome</keyword>
<sequence>MVDVSEVEDTQGLVLIPDEPLHTYLHRVFKPSKVLVGGVVRFKSDFIARNIHETAGIKISWTDNLANHLRLQRDGKVVHIFHHANFLKHRLHCLYFPDNLIQETLDTLSLLFPHSDGKTRALFDKQRSLFAEAGLDRKLVECGDLKAEDRNLNHFNFWRDRIEVLKDAFEESSPTRATLKVLRDRKNGGNWLNSWAAIVAIALTLFFGLVQSIEGAIQVYQLYHSKSEG</sequence>
<protein>
    <submittedName>
        <fullName evidence="2">Uncharacterized protein</fullName>
    </submittedName>
</protein>
<proteinExistence type="predicted"/>
<evidence type="ECO:0000313" key="2">
    <source>
        <dbReference type="EMBL" id="KAF2794174.1"/>
    </source>
</evidence>
<name>A0A6A6XDH0_9PLEO</name>
<dbReference type="OrthoDB" id="5428890at2759"/>
<feature type="transmembrane region" description="Helical" evidence="1">
    <location>
        <begin position="192"/>
        <end position="213"/>
    </location>
</feature>
<evidence type="ECO:0000313" key="3">
    <source>
        <dbReference type="Proteomes" id="UP000799757"/>
    </source>
</evidence>
<organism evidence="2 3">
    <name type="scientific">Melanomma pulvis-pyrius CBS 109.77</name>
    <dbReference type="NCBI Taxonomy" id="1314802"/>
    <lineage>
        <taxon>Eukaryota</taxon>
        <taxon>Fungi</taxon>
        <taxon>Dikarya</taxon>
        <taxon>Ascomycota</taxon>
        <taxon>Pezizomycotina</taxon>
        <taxon>Dothideomycetes</taxon>
        <taxon>Pleosporomycetidae</taxon>
        <taxon>Pleosporales</taxon>
        <taxon>Melanommataceae</taxon>
        <taxon>Melanomma</taxon>
    </lineage>
</organism>
<reference evidence="2" key="1">
    <citation type="journal article" date="2020" name="Stud. Mycol.">
        <title>101 Dothideomycetes genomes: a test case for predicting lifestyles and emergence of pathogens.</title>
        <authorList>
            <person name="Haridas S."/>
            <person name="Albert R."/>
            <person name="Binder M."/>
            <person name="Bloem J."/>
            <person name="Labutti K."/>
            <person name="Salamov A."/>
            <person name="Andreopoulos B."/>
            <person name="Baker S."/>
            <person name="Barry K."/>
            <person name="Bills G."/>
            <person name="Bluhm B."/>
            <person name="Cannon C."/>
            <person name="Castanera R."/>
            <person name="Culley D."/>
            <person name="Daum C."/>
            <person name="Ezra D."/>
            <person name="Gonzalez J."/>
            <person name="Henrissat B."/>
            <person name="Kuo A."/>
            <person name="Liang C."/>
            <person name="Lipzen A."/>
            <person name="Lutzoni F."/>
            <person name="Magnuson J."/>
            <person name="Mondo S."/>
            <person name="Nolan M."/>
            <person name="Ohm R."/>
            <person name="Pangilinan J."/>
            <person name="Park H.-J."/>
            <person name="Ramirez L."/>
            <person name="Alfaro M."/>
            <person name="Sun H."/>
            <person name="Tritt A."/>
            <person name="Yoshinaga Y."/>
            <person name="Zwiers L.-H."/>
            <person name="Turgeon B."/>
            <person name="Goodwin S."/>
            <person name="Spatafora J."/>
            <person name="Crous P."/>
            <person name="Grigoriev I."/>
        </authorList>
    </citation>
    <scope>NUCLEOTIDE SEQUENCE</scope>
    <source>
        <strain evidence="2">CBS 109.77</strain>
    </source>
</reference>
<dbReference type="AlphaFoldDB" id="A0A6A6XDH0"/>